<reference evidence="7" key="1">
    <citation type="submission" date="2015-07" db="EMBL/GenBank/DDBJ databases">
        <authorList>
            <person name="Noorani M."/>
        </authorList>
    </citation>
    <scope>NUCLEOTIDE SEQUENCE</scope>
</reference>
<evidence type="ECO:0000313" key="7">
    <source>
        <dbReference type="EMBL" id="ANU06229.1"/>
    </source>
</evidence>
<gene>
    <name evidence="7" type="primary">CIN5</name>
</gene>
<reference evidence="7" key="2">
    <citation type="journal article" date="2016" name="J. Exp. Bot.">
        <title>Genome-wide identification and characterization of TCP genes involved in ovule development of Phalaenopsis equestris.</title>
        <authorList>
            <person name="Lin Y.F."/>
            <person name="Chen Y.Y."/>
            <person name="Hsiao Y.Y."/>
            <person name="Shen C.Y."/>
            <person name="Hsu J.L."/>
            <person name="Yeh C.M."/>
            <person name="Mitsuda N."/>
            <person name="Ohme-Takagi M."/>
            <person name="Liu Z.J."/>
            <person name="Tsai W.C."/>
        </authorList>
    </citation>
    <scope>NUCLEOTIDE SEQUENCE</scope>
</reference>
<evidence type="ECO:0000256" key="5">
    <source>
        <dbReference type="ARBA" id="ARBA00023242"/>
    </source>
</evidence>
<dbReference type="GO" id="GO:0005634">
    <property type="term" value="C:nucleus"/>
    <property type="evidence" value="ECO:0007669"/>
    <property type="project" value="UniProtKB-SubCell"/>
</dbReference>
<sequence length="292" mass="32589">MMKLYKMIKDSKVKEDQIKQEEGGTIDYTQHQMSKRLCSSLPNQRIARLSQSDHFVGKDRHSKVSTIKGLRDRRVRLSIPTAIQVYDLQDKLGLNQPSKVVDWLINAAQNEIDKLLPEPLLPSGNSFIQFPQTDLNSNSIRAQAFSANADPFMLISNNYVDDITSFPKPTLNSFHSYYQMDPYASHVGNNHSSQEVFSNDFHLASASSSLSSSLTSMPAETQIVMPSSFSSYLTGTNSIQTPSTFAELLPWNSSSINFKQYVQQDEAARQLVNSTVYKDSGAGYGSSAADFF</sequence>
<accession>A0A1D6ZNH1</accession>
<evidence type="ECO:0000256" key="3">
    <source>
        <dbReference type="ARBA" id="ARBA00023125"/>
    </source>
</evidence>
<comment type="subcellular location">
    <subcellularLocation>
        <location evidence="1">Nucleus</location>
    </subcellularLocation>
</comment>
<keyword evidence="5" id="KW-0539">Nucleus</keyword>
<dbReference type="GO" id="GO:0043565">
    <property type="term" value="F:sequence-specific DNA binding"/>
    <property type="evidence" value="ECO:0007669"/>
    <property type="project" value="TreeGrafter"/>
</dbReference>
<dbReference type="EMBL" id="KT258886">
    <property type="protein sequence ID" value="ANU06229.1"/>
    <property type="molecule type" value="mRNA"/>
</dbReference>
<dbReference type="PANTHER" id="PTHR31072:SF147">
    <property type="entry name" value="TRANSCRIPTION FACTOR TCP13"/>
    <property type="match status" value="1"/>
</dbReference>
<evidence type="ECO:0000256" key="1">
    <source>
        <dbReference type="ARBA" id="ARBA00004123"/>
    </source>
</evidence>
<evidence type="ECO:0000256" key="4">
    <source>
        <dbReference type="ARBA" id="ARBA00023163"/>
    </source>
</evidence>
<keyword evidence="3" id="KW-0238">DNA-binding</keyword>
<dbReference type="AlphaFoldDB" id="A0A1D6ZNH1"/>
<protein>
    <submittedName>
        <fullName evidence="7">TCP transcription factor</fullName>
    </submittedName>
</protein>
<dbReference type="InterPro" id="IPR017887">
    <property type="entry name" value="TF_TCP_subgr"/>
</dbReference>
<dbReference type="PANTHER" id="PTHR31072">
    <property type="entry name" value="TRANSCRIPTION FACTOR TCP4-RELATED"/>
    <property type="match status" value="1"/>
</dbReference>
<organism evidence="7">
    <name type="scientific">Phalaenopsis equestris</name>
    <name type="common">Moth orchid</name>
    <dbReference type="NCBI Taxonomy" id="78828"/>
    <lineage>
        <taxon>Eukaryota</taxon>
        <taxon>Viridiplantae</taxon>
        <taxon>Streptophyta</taxon>
        <taxon>Embryophyta</taxon>
        <taxon>Tracheophyta</taxon>
        <taxon>Spermatophyta</taxon>
        <taxon>Magnoliopsida</taxon>
        <taxon>Liliopsida</taxon>
        <taxon>Asparagales</taxon>
        <taxon>Orchidaceae</taxon>
        <taxon>Epidendroideae</taxon>
        <taxon>Vandeae</taxon>
        <taxon>Aeridinae</taxon>
        <taxon>Phalaenopsis</taxon>
    </lineage>
</organism>
<evidence type="ECO:0000259" key="6">
    <source>
        <dbReference type="PROSITE" id="PS51369"/>
    </source>
</evidence>
<keyword evidence="4" id="KW-0804">Transcription</keyword>
<dbReference type="PROSITE" id="PS51369">
    <property type="entry name" value="TCP"/>
    <property type="match status" value="1"/>
</dbReference>
<keyword evidence="2" id="KW-0805">Transcription regulation</keyword>
<dbReference type="Pfam" id="PF03634">
    <property type="entry name" value="TCP"/>
    <property type="match status" value="1"/>
</dbReference>
<dbReference type="InterPro" id="IPR005333">
    <property type="entry name" value="Transcription_factor_TCP"/>
</dbReference>
<proteinExistence type="evidence at transcript level"/>
<dbReference type="GO" id="GO:0003700">
    <property type="term" value="F:DNA-binding transcription factor activity"/>
    <property type="evidence" value="ECO:0007669"/>
    <property type="project" value="InterPro"/>
</dbReference>
<feature type="domain" description="TCP" evidence="6">
    <location>
        <begin position="57"/>
        <end position="115"/>
    </location>
</feature>
<evidence type="ECO:0000256" key="2">
    <source>
        <dbReference type="ARBA" id="ARBA00023015"/>
    </source>
</evidence>
<name>A0A1D6ZNH1_PHAEQ</name>